<dbReference type="EMBL" id="FNXE01000023">
    <property type="protein sequence ID" value="SEH85322.1"/>
    <property type="molecule type" value="Genomic_DNA"/>
</dbReference>
<proteinExistence type="predicted"/>
<name>A0A1H6LGH2_9FLAO</name>
<organism evidence="2 3">
    <name type="scientific">Paenimyroides marinum</name>
    <dbReference type="NCBI Taxonomy" id="1159016"/>
    <lineage>
        <taxon>Bacteria</taxon>
        <taxon>Pseudomonadati</taxon>
        <taxon>Bacteroidota</taxon>
        <taxon>Flavobacteriia</taxon>
        <taxon>Flavobacteriales</taxon>
        <taxon>Flavobacteriaceae</taxon>
        <taxon>Paenimyroides</taxon>
    </lineage>
</organism>
<accession>A0A1H6LGH2</accession>
<keyword evidence="3" id="KW-1185">Reference proteome</keyword>
<feature type="chain" id="PRO_5011731519" description="Outer membrane protein beta-barrel domain-containing protein" evidence="1">
    <location>
        <begin position="23"/>
        <end position="160"/>
    </location>
</feature>
<dbReference type="Proteomes" id="UP000199634">
    <property type="component" value="Unassembled WGS sequence"/>
</dbReference>
<feature type="signal peptide" evidence="1">
    <location>
        <begin position="1"/>
        <end position="22"/>
    </location>
</feature>
<dbReference type="STRING" id="1159016.SAMN02927937_01780"/>
<gene>
    <name evidence="2" type="ORF">SAMN02927937_01780</name>
</gene>
<dbReference type="RefSeq" id="WP_218143515.1">
    <property type="nucleotide sequence ID" value="NZ_FNXE01000023.1"/>
</dbReference>
<evidence type="ECO:0000313" key="2">
    <source>
        <dbReference type="EMBL" id="SEH85322.1"/>
    </source>
</evidence>
<sequence length="160" mass="17798">MRKVFVKIALIFVFSLTTSLHAQVFSLGGKYDKKAMFQAALNVPVLFDNDKPYDVAFGLDYTTPNKNMPSGLQLQVTGMYFLDEGSSKSHLISAGITGGYLLDFNKEFSNQFRLSPHVYAEFGLLTVKAGYDYLLPLQQGTPFVSVGLGGGYLFRHFKIM</sequence>
<keyword evidence="1" id="KW-0732">Signal</keyword>
<protein>
    <recommendedName>
        <fullName evidence="4">Outer membrane protein beta-barrel domain-containing protein</fullName>
    </recommendedName>
</protein>
<evidence type="ECO:0008006" key="4">
    <source>
        <dbReference type="Google" id="ProtNLM"/>
    </source>
</evidence>
<dbReference type="AlphaFoldDB" id="A0A1H6LGH2"/>
<reference evidence="3" key="1">
    <citation type="submission" date="2016-10" db="EMBL/GenBank/DDBJ databases">
        <authorList>
            <person name="Varghese N."/>
            <person name="Submissions S."/>
        </authorList>
    </citation>
    <scope>NUCLEOTIDE SEQUENCE [LARGE SCALE GENOMIC DNA]</scope>
    <source>
        <strain evidence="3">CGMCC 1.10825</strain>
    </source>
</reference>
<evidence type="ECO:0000256" key="1">
    <source>
        <dbReference type="SAM" id="SignalP"/>
    </source>
</evidence>
<evidence type="ECO:0000313" key="3">
    <source>
        <dbReference type="Proteomes" id="UP000199634"/>
    </source>
</evidence>